<comment type="caution">
    <text evidence="2">The sequence shown here is derived from an EMBL/GenBank/DDBJ whole genome shotgun (WGS) entry which is preliminary data.</text>
</comment>
<evidence type="ECO:0000313" key="2">
    <source>
        <dbReference type="EMBL" id="MFC0203508.1"/>
    </source>
</evidence>
<evidence type="ECO:0000256" key="1">
    <source>
        <dbReference type="SAM" id="MobiDB-lite"/>
    </source>
</evidence>
<dbReference type="RefSeq" id="WP_379486280.1">
    <property type="nucleotide sequence ID" value="NZ_JBHLWK010000007.1"/>
</dbReference>
<protein>
    <submittedName>
        <fullName evidence="2">Tail tape measure protein</fullName>
    </submittedName>
</protein>
<reference evidence="2 3" key="1">
    <citation type="submission" date="2024-09" db="EMBL/GenBank/DDBJ databases">
        <authorList>
            <person name="Sun Q."/>
            <person name="Mori K."/>
        </authorList>
    </citation>
    <scope>NUCLEOTIDE SEQUENCE [LARGE SCALE GENOMIC DNA]</scope>
    <source>
        <strain evidence="2 3">CCM 7706</strain>
    </source>
</reference>
<dbReference type="EMBL" id="JBHLWK010000007">
    <property type="protein sequence ID" value="MFC0203508.1"/>
    <property type="molecule type" value="Genomic_DNA"/>
</dbReference>
<dbReference type="Proteomes" id="UP001589798">
    <property type="component" value="Unassembled WGS sequence"/>
</dbReference>
<organism evidence="2 3">
    <name type="scientific">Novosphingobium soli</name>
    <dbReference type="NCBI Taxonomy" id="574956"/>
    <lineage>
        <taxon>Bacteria</taxon>
        <taxon>Pseudomonadati</taxon>
        <taxon>Pseudomonadota</taxon>
        <taxon>Alphaproteobacteria</taxon>
        <taxon>Sphingomonadales</taxon>
        <taxon>Sphingomonadaceae</taxon>
        <taxon>Novosphingobium</taxon>
    </lineage>
</organism>
<sequence>MDDEIDTLLVEVRAGTEGFARDIARLRGAVEGDLAAGFTRAGDALERGLASAIRSGNLGFDDLRRSASSALGAIAAQAAETLAALMTGSGTPAGADIGGLLTGALGLPGRATGGNVSPGRGYLVGERGPEVFVPTAAGRVEAPRAALRDVRVSISLDAPRGASVPQSLQRSSRQVASAVRRSLSN</sequence>
<feature type="region of interest" description="Disordered" evidence="1">
    <location>
        <begin position="161"/>
        <end position="185"/>
    </location>
</feature>
<accession>A0ABV6CRZ4</accession>
<evidence type="ECO:0000313" key="3">
    <source>
        <dbReference type="Proteomes" id="UP001589798"/>
    </source>
</evidence>
<name>A0ABV6CRZ4_9SPHN</name>
<keyword evidence="3" id="KW-1185">Reference proteome</keyword>
<feature type="compositionally biased region" description="Low complexity" evidence="1">
    <location>
        <begin position="169"/>
        <end position="185"/>
    </location>
</feature>
<proteinExistence type="predicted"/>
<gene>
    <name evidence="2" type="ORF">ACFFJC_04380</name>
</gene>